<evidence type="ECO:0000256" key="1">
    <source>
        <dbReference type="SAM" id="MobiDB-lite"/>
    </source>
</evidence>
<dbReference type="KEGG" id="bcom:BAUCODRAFT_28500"/>
<dbReference type="EMBL" id="KB445564">
    <property type="protein sequence ID" value="EMC91388.1"/>
    <property type="molecule type" value="Genomic_DNA"/>
</dbReference>
<dbReference type="RefSeq" id="XP_007681347.1">
    <property type="nucleotide sequence ID" value="XM_007683157.1"/>
</dbReference>
<feature type="compositionally biased region" description="Basic and acidic residues" evidence="1">
    <location>
        <begin position="232"/>
        <end position="249"/>
    </location>
</feature>
<evidence type="ECO:0000313" key="3">
    <source>
        <dbReference type="Proteomes" id="UP000011761"/>
    </source>
</evidence>
<accession>M2MJD0</accession>
<dbReference type="AlphaFoldDB" id="M2MJD0"/>
<sequence>MARLQHLLAVTAGHSLTALVGRCITMSMRRESATLSKQQLQRQTPYQMATTDNPIIILEDSKVIELSCDEEDPGNAVVPHGSPPAGNLTSPARNIINRNNRGDLYDMRTGQPFRVAISSLLEVTTTKVPWGICLGEGDDNPEIHHAYIKPIPYMDVGCMNFNARDRCHAIRPSMRRDSALCGKLSTAAPPTCEKRARRLQEDIREHLIEEWEERFGRTYDQVLRVERGMTGVTEERRRSGGERKAEMKQEVQPNQHDGVLIREERTVTTGSGHDNFEVEQMHLWRTQPLLDALAMVIETIPAIEHDKRLARDALSSRTPAFWDFRVVKFSEIWATASDRSRTIDMTIFKDHHLEGVKLTIAVQRELVKVSSACHIHRARRPPDAENVASQWLMAIRQIEHDTALDAAVDVCD</sequence>
<name>M2MJD0_BAUPA</name>
<dbReference type="Proteomes" id="UP000011761">
    <property type="component" value="Unassembled WGS sequence"/>
</dbReference>
<protein>
    <submittedName>
        <fullName evidence="2">Uncharacterized protein</fullName>
    </submittedName>
</protein>
<dbReference type="HOGENOM" id="CLU_667276_0_0_1"/>
<organism evidence="2 3">
    <name type="scientific">Baudoinia panamericana (strain UAMH 10762)</name>
    <name type="common">Angels' share fungus</name>
    <name type="synonym">Baudoinia compniacensis (strain UAMH 10762)</name>
    <dbReference type="NCBI Taxonomy" id="717646"/>
    <lineage>
        <taxon>Eukaryota</taxon>
        <taxon>Fungi</taxon>
        <taxon>Dikarya</taxon>
        <taxon>Ascomycota</taxon>
        <taxon>Pezizomycotina</taxon>
        <taxon>Dothideomycetes</taxon>
        <taxon>Dothideomycetidae</taxon>
        <taxon>Mycosphaerellales</taxon>
        <taxon>Teratosphaeriaceae</taxon>
        <taxon>Baudoinia</taxon>
    </lineage>
</organism>
<gene>
    <name evidence="2" type="ORF">BAUCODRAFT_28500</name>
</gene>
<dbReference type="GeneID" id="19110723"/>
<keyword evidence="3" id="KW-1185">Reference proteome</keyword>
<proteinExistence type="predicted"/>
<evidence type="ECO:0000313" key="2">
    <source>
        <dbReference type="EMBL" id="EMC91388.1"/>
    </source>
</evidence>
<reference evidence="2 3" key="1">
    <citation type="journal article" date="2012" name="PLoS Pathog.">
        <title>Diverse lifestyles and strategies of plant pathogenesis encoded in the genomes of eighteen Dothideomycetes fungi.</title>
        <authorList>
            <person name="Ohm R.A."/>
            <person name="Feau N."/>
            <person name="Henrissat B."/>
            <person name="Schoch C.L."/>
            <person name="Horwitz B.A."/>
            <person name="Barry K.W."/>
            <person name="Condon B.J."/>
            <person name="Copeland A.C."/>
            <person name="Dhillon B."/>
            <person name="Glaser F."/>
            <person name="Hesse C.N."/>
            <person name="Kosti I."/>
            <person name="LaButti K."/>
            <person name="Lindquist E.A."/>
            <person name="Lucas S."/>
            <person name="Salamov A.A."/>
            <person name="Bradshaw R.E."/>
            <person name="Ciuffetti L."/>
            <person name="Hamelin R.C."/>
            <person name="Kema G.H.J."/>
            <person name="Lawrence C."/>
            <person name="Scott J.A."/>
            <person name="Spatafora J.W."/>
            <person name="Turgeon B.G."/>
            <person name="de Wit P.J.G.M."/>
            <person name="Zhong S."/>
            <person name="Goodwin S.B."/>
            <person name="Grigoriev I.V."/>
        </authorList>
    </citation>
    <scope>NUCLEOTIDE SEQUENCE [LARGE SCALE GENOMIC DNA]</scope>
    <source>
        <strain evidence="2 3">UAMH 10762</strain>
    </source>
</reference>
<feature type="region of interest" description="Disordered" evidence="1">
    <location>
        <begin position="232"/>
        <end position="256"/>
    </location>
</feature>